<evidence type="ECO:0000313" key="2">
    <source>
        <dbReference type="EMBL" id="MDR6723399.1"/>
    </source>
</evidence>
<dbReference type="Proteomes" id="UP001254832">
    <property type="component" value="Unassembled WGS sequence"/>
</dbReference>
<protein>
    <recommendedName>
        <fullName evidence="1">Apiosidase-like catalytic domain-containing protein</fullName>
    </recommendedName>
</protein>
<proteinExistence type="predicted"/>
<feature type="domain" description="Apiosidase-like catalytic" evidence="1">
    <location>
        <begin position="8"/>
        <end position="337"/>
    </location>
</feature>
<dbReference type="InterPro" id="IPR017853">
    <property type="entry name" value="GH"/>
</dbReference>
<dbReference type="InterPro" id="IPR025277">
    <property type="entry name" value="Apiosidase-like_cat_dom"/>
</dbReference>
<evidence type="ECO:0000259" key="1">
    <source>
        <dbReference type="Pfam" id="PF13204"/>
    </source>
</evidence>
<dbReference type="PANTHER" id="PTHR37836:SF3">
    <property type="entry name" value="ENDOGLUCANASE"/>
    <property type="match status" value="1"/>
</dbReference>
<comment type="caution">
    <text evidence="2">The sequence shown here is derived from an EMBL/GenBank/DDBJ whole genome shotgun (WGS) entry which is preliminary data.</text>
</comment>
<reference evidence="2" key="1">
    <citation type="submission" date="2023-07" db="EMBL/GenBank/DDBJ databases">
        <title>Sorghum-associated microbial communities from plants grown in Nebraska, USA.</title>
        <authorList>
            <person name="Schachtman D."/>
        </authorList>
    </citation>
    <scope>NUCLEOTIDE SEQUENCE</scope>
    <source>
        <strain evidence="2">BE80</strain>
    </source>
</reference>
<name>A0AAP5GZ96_PAEAM</name>
<dbReference type="EMBL" id="JAVDTR010000004">
    <property type="protein sequence ID" value="MDR6723399.1"/>
    <property type="molecule type" value="Genomic_DNA"/>
</dbReference>
<dbReference type="SUPFAM" id="SSF51445">
    <property type="entry name" value="(Trans)glycosidases"/>
    <property type="match status" value="1"/>
</dbReference>
<dbReference type="AlphaFoldDB" id="A0AAP5GZ96"/>
<evidence type="ECO:0000313" key="3">
    <source>
        <dbReference type="Proteomes" id="UP001254832"/>
    </source>
</evidence>
<dbReference type="Gene3D" id="3.20.20.80">
    <property type="entry name" value="Glycosidases"/>
    <property type="match status" value="1"/>
</dbReference>
<sequence length="424" mass="48949">MTVTISTNGSIFEEQGSPFFYLADTVWSAFTNATLEEWEEYLDYRKMQGFNVLQMNVLRQWDASGSDLEWEPFALQEDGSYDYSQLNEAYFDRATEMVRMAVERGFTPALVLLWCNYVPDTWATPFQEGNKMPLEVVEPYVTYAVKRFSAFNPIYLVSGDTDFPSELANRYYQTALDTVKRISPSSVATLHIQGRLREIPEVFMNHEGLDFYMYQSGHNSEFQHYSHEIAEHFYNLSPKRPVINGEPCYEQISYSRNVYGRYSALDARRAAWQSLLAGGGAGVTYGAHGIWSWHKKGQKFGIVEGEGFDSPYDWRAALRFEGAWDYSFIKYVFDMYKLVGVKPLDIVLNQTKEIRAAGNEDTVILYVPVNTKVRLDYEAEAYSFTTIDLVHRRFARTDAYRENGYSVLPMHEFEHDVVIIGTKK</sequence>
<organism evidence="2 3">
    <name type="scientific">Paenibacillus amylolyticus</name>
    <dbReference type="NCBI Taxonomy" id="1451"/>
    <lineage>
        <taxon>Bacteria</taxon>
        <taxon>Bacillati</taxon>
        <taxon>Bacillota</taxon>
        <taxon>Bacilli</taxon>
        <taxon>Bacillales</taxon>
        <taxon>Paenibacillaceae</taxon>
        <taxon>Paenibacillus</taxon>
    </lineage>
</organism>
<accession>A0AAP5GZ96</accession>
<dbReference type="PANTHER" id="PTHR37836">
    <property type="entry name" value="LMO1036 PROTEIN"/>
    <property type="match status" value="1"/>
</dbReference>
<gene>
    <name evidence="2" type="ORF">J2W91_001851</name>
</gene>
<dbReference type="RefSeq" id="WP_310138492.1">
    <property type="nucleotide sequence ID" value="NZ_JAVDTR010000004.1"/>
</dbReference>
<dbReference type="Pfam" id="PF13204">
    <property type="entry name" value="Apiosidase"/>
    <property type="match status" value="1"/>
</dbReference>